<dbReference type="AlphaFoldDB" id="A0AAP0KNI2"/>
<accession>A0AAP0KNI2</accession>
<dbReference type="EMBL" id="JBBNAE010000001">
    <property type="protein sequence ID" value="KAK9154470.1"/>
    <property type="molecule type" value="Genomic_DNA"/>
</dbReference>
<proteinExistence type="predicted"/>
<keyword evidence="3" id="KW-1185">Reference proteome</keyword>
<evidence type="ECO:0000313" key="2">
    <source>
        <dbReference type="EMBL" id="KAK9154470.1"/>
    </source>
</evidence>
<evidence type="ECO:0000256" key="1">
    <source>
        <dbReference type="SAM" id="MobiDB-lite"/>
    </source>
</evidence>
<feature type="compositionally biased region" description="Low complexity" evidence="1">
    <location>
        <begin position="63"/>
        <end position="84"/>
    </location>
</feature>
<feature type="compositionally biased region" description="Basic residues" evidence="1">
    <location>
        <begin position="85"/>
        <end position="94"/>
    </location>
</feature>
<evidence type="ECO:0000313" key="3">
    <source>
        <dbReference type="Proteomes" id="UP001417504"/>
    </source>
</evidence>
<feature type="region of interest" description="Disordered" evidence="1">
    <location>
        <begin position="11"/>
        <end position="108"/>
    </location>
</feature>
<comment type="caution">
    <text evidence="2">The sequence shown here is derived from an EMBL/GenBank/DDBJ whole genome shotgun (WGS) entry which is preliminary data.</text>
</comment>
<sequence length="108" mass="11712">MLLYHTSLFIYTPPMARRRPESGHWPPPGSPTRTHAAVAGGRSSDPSSGADADPHSLPSHTYNSLIAHSHSSSSHCPDSLCNSSPHHHHHHHHSQTSPPRTPTQTPTC</sequence>
<organism evidence="2 3">
    <name type="scientific">Stephania japonica</name>
    <dbReference type="NCBI Taxonomy" id="461633"/>
    <lineage>
        <taxon>Eukaryota</taxon>
        <taxon>Viridiplantae</taxon>
        <taxon>Streptophyta</taxon>
        <taxon>Embryophyta</taxon>
        <taxon>Tracheophyta</taxon>
        <taxon>Spermatophyta</taxon>
        <taxon>Magnoliopsida</taxon>
        <taxon>Ranunculales</taxon>
        <taxon>Menispermaceae</taxon>
        <taxon>Menispermoideae</taxon>
        <taxon>Cissampelideae</taxon>
        <taxon>Stephania</taxon>
    </lineage>
</organism>
<feature type="compositionally biased region" description="Low complexity" evidence="1">
    <location>
        <begin position="95"/>
        <end position="108"/>
    </location>
</feature>
<name>A0AAP0KNI2_9MAGN</name>
<feature type="compositionally biased region" description="Low complexity" evidence="1">
    <location>
        <begin position="39"/>
        <end position="51"/>
    </location>
</feature>
<protein>
    <submittedName>
        <fullName evidence="2">Uncharacterized protein</fullName>
    </submittedName>
</protein>
<dbReference type="Proteomes" id="UP001417504">
    <property type="component" value="Unassembled WGS sequence"/>
</dbReference>
<reference evidence="2 3" key="1">
    <citation type="submission" date="2024-01" db="EMBL/GenBank/DDBJ databases">
        <title>Genome assemblies of Stephania.</title>
        <authorList>
            <person name="Yang L."/>
        </authorList>
    </citation>
    <scope>NUCLEOTIDE SEQUENCE [LARGE SCALE GENOMIC DNA]</scope>
    <source>
        <strain evidence="2">QJT</strain>
        <tissue evidence="2">Leaf</tissue>
    </source>
</reference>
<gene>
    <name evidence="2" type="ORF">Sjap_001950</name>
</gene>